<keyword evidence="6 9" id="KW-0472">Membrane</keyword>
<keyword evidence="5 9" id="KW-1133">Transmembrane helix</keyword>
<dbReference type="InterPro" id="IPR020846">
    <property type="entry name" value="MFS_dom"/>
</dbReference>
<dbReference type="NCBIfam" id="TIGR00711">
    <property type="entry name" value="efflux_EmrB"/>
    <property type="match status" value="1"/>
</dbReference>
<keyword evidence="2" id="KW-0813">Transport</keyword>
<gene>
    <name evidence="11" type="ORF">ACFO3R_02170</name>
</gene>
<dbReference type="PANTHER" id="PTHR42718:SF46">
    <property type="entry name" value="BLR6921 PROTEIN"/>
    <property type="match status" value="1"/>
</dbReference>
<keyword evidence="4 9" id="KW-0812">Transmembrane</keyword>
<feature type="transmembrane region" description="Helical" evidence="9">
    <location>
        <begin position="60"/>
        <end position="78"/>
    </location>
</feature>
<sequence>MTESHAASQKTAGTPERGHGKGMTLLVIASCQLMVVLDVTIVNIALPHMQRALGFSTENLSWVVNAYTLTFGGLLLLGGRLGDILGRRRVFIFGVLLFVFASLLGGLSQESWQLLAARALQGVGGAIASPTALSLITTNFREGPERNKAFGVFAAVSAGGSAIGLLAGGLLVEWLDWRWVLFVNVPIGLLIALATPRYIRESERHPGHFDLLGALTSTLGMVLLVYGFIRASEDGWSDLLTVAAFAGSVVFLALFLMVERRSKQPITPLRMFRDRNRAGAYGMMLSLAAAMFGMFFFLTLFVQNVLDFSPLRAGLAFLPVSVVIAVSAGFASRLLPRWGPKPFMVTGALLVAGGLAWLSRTDVHSSYAGSILGPILVFGTGMGMQFVSLTLMAVSGVAPREAGAASGVLNATQQVGGSLGLSILVTVFGTASRNEATDQIPRFLSEATPAQQLRFRRTGQLPPPWSDQVLASGVSTAFVVSVVFAIVAALVALFVVQVRASDLERLRGGAVMPAAEQATAERPQKPPGADGPGGTTSTGDAPGRDRGGGKQPPGS</sequence>
<feature type="transmembrane region" description="Helical" evidence="9">
    <location>
        <begin position="211"/>
        <end position="229"/>
    </location>
</feature>
<name>A0ABV8MYF2_9ACTN</name>
<evidence type="ECO:0000256" key="1">
    <source>
        <dbReference type="ARBA" id="ARBA00004651"/>
    </source>
</evidence>
<feature type="transmembrane region" description="Helical" evidence="9">
    <location>
        <begin position="149"/>
        <end position="171"/>
    </location>
</feature>
<evidence type="ECO:0000256" key="4">
    <source>
        <dbReference type="ARBA" id="ARBA00022692"/>
    </source>
</evidence>
<feature type="transmembrane region" description="Helical" evidence="9">
    <location>
        <begin position="90"/>
        <end position="107"/>
    </location>
</feature>
<protein>
    <submittedName>
        <fullName evidence="11">MFS transporter</fullName>
    </submittedName>
</protein>
<comment type="subcellular location">
    <subcellularLocation>
        <location evidence="1">Cell membrane</location>
        <topology evidence="1">Multi-pass membrane protein</topology>
    </subcellularLocation>
</comment>
<feature type="transmembrane region" description="Helical" evidence="9">
    <location>
        <begin position="469"/>
        <end position="496"/>
    </location>
</feature>
<evidence type="ECO:0000256" key="9">
    <source>
        <dbReference type="SAM" id="Phobius"/>
    </source>
</evidence>
<keyword evidence="7" id="KW-0046">Antibiotic resistance</keyword>
<feature type="transmembrane region" description="Helical" evidence="9">
    <location>
        <begin position="119"/>
        <end position="137"/>
    </location>
</feature>
<dbReference type="InterPro" id="IPR011701">
    <property type="entry name" value="MFS"/>
</dbReference>
<feature type="transmembrane region" description="Helical" evidence="9">
    <location>
        <begin position="177"/>
        <end position="199"/>
    </location>
</feature>
<evidence type="ECO:0000256" key="7">
    <source>
        <dbReference type="ARBA" id="ARBA00023251"/>
    </source>
</evidence>
<accession>A0ABV8MYF2</accession>
<feature type="transmembrane region" description="Helical" evidence="9">
    <location>
        <begin position="313"/>
        <end position="331"/>
    </location>
</feature>
<dbReference type="Pfam" id="PF07690">
    <property type="entry name" value="MFS_1"/>
    <property type="match status" value="1"/>
</dbReference>
<dbReference type="PRINTS" id="PR01036">
    <property type="entry name" value="TCRTETB"/>
</dbReference>
<evidence type="ECO:0000256" key="8">
    <source>
        <dbReference type="SAM" id="MobiDB-lite"/>
    </source>
</evidence>
<dbReference type="InterPro" id="IPR004638">
    <property type="entry name" value="EmrB-like"/>
</dbReference>
<dbReference type="RefSeq" id="WP_200696188.1">
    <property type="nucleotide sequence ID" value="NZ_BAAAYA010000011.1"/>
</dbReference>
<dbReference type="SUPFAM" id="SSF103473">
    <property type="entry name" value="MFS general substrate transporter"/>
    <property type="match status" value="1"/>
</dbReference>
<feature type="transmembrane region" description="Helical" evidence="9">
    <location>
        <begin position="25"/>
        <end position="48"/>
    </location>
</feature>
<dbReference type="CDD" id="cd17321">
    <property type="entry name" value="MFS_MMR_MDR_like"/>
    <property type="match status" value="1"/>
</dbReference>
<dbReference type="PANTHER" id="PTHR42718">
    <property type="entry name" value="MAJOR FACILITATOR SUPERFAMILY MULTIDRUG TRANSPORTER MFSC"/>
    <property type="match status" value="1"/>
</dbReference>
<evidence type="ECO:0000259" key="10">
    <source>
        <dbReference type="PROSITE" id="PS50850"/>
    </source>
</evidence>
<feature type="transmembrane region" description="Helical" evidence="9">
    <location>
        <begin position="279"/>
        <end position="301"/>
    </location>
</feature>
<evidence type="ECO:0000256" key="6">
    <source>
        <dbReference type="ARBA" id="ARBA00023136"/>
    </source>
</evidence>
<feature type="domain" description="Major facilitator superfamily (MFS) profile" evidence="10">
    <location>
        <begin position="24"/>
        <end position="500"/>
    </location>
</feature>
<feature type="transmembrane region" description="Helical" evidence="9">
    <location>
        <begin position="371"/>
        <end position="394"/>
    </location>
</feature>
<evidence type="ECO:0000256" key="2">
    <source>
        <dbReference type="ARBA" id="ARBA00022448"/>
    </source>
</evidence>
<feature type="transmembrane region" description="Helical" evidence="9">
    <location>
        <begin position="415"/>
        <end position="432"/>
    </location>
</feature>
<reference evidence="12" key="1">
    <citation type="journal article" date="2019" name="Int. J. Syst. Evol. Microbiol.">
        <title>The Global Catalogue of Microorganisms (GCM) 10K type strain sequencing project: providing services to taxonomists for standard genome sequencing and annotation.</title>
        <authorList>
            <consortium name="The Broad Institute Genomics Platform"/>
            <consortium name="The Broad Institute Genome Sequencing Center for Infectious Disease"/>
            <person name="Wu L."/>
            <person name="Ma J."/>
        </authorList>
    </citation>
    <scope>NUCLEOTIDE SEQUENCE [LARGE SCALE GENOMIC DNA]</scope>
    <source>
        <strain evidence="12">CCM 3243</strain>
    </source>
</reference>
<evidence type="ECO:0000256" key="3">
    <source>
        <dbReference type="ARBA" id="ARBA00022475"/>
    </source>
</evidence>
<feature type="region of interest" description="Disordered" evidence="8">
    <location>
        <begin position="513"/>
        <end position="555"/>
    </location>
</feature>
<evidence type="ECO:0000256" key="5">
    <source>
        <dbReference type="ARBA" id="ARBA00022989"/>
    </source>
</evidence>
<proteinExistence type="predicted"/>
<feature type="transmembrane region" description="Helical" evidence="9">
    <location>
        <begin position="235"/>
        <end position="258"/>
    </location>
</feature>
<feature type="transmembrane region" description="Helical" evidence="9">
    <location>
        <begin position="343"/>
        <end position="359"/>
    </location>
</feature>
<keyword evidence="12" id="KW-1185">Reference proteome</keyword>
<evidence type="ECO:0000313" key="12">
    <source>
        <dbReference type="Proteomes" id="UP001595871"/>
    </source>
</evidence>
<dbReference type="PROSITE" id="PS50850">
    <property type="entry name" value="MFS"/>
    <property type="match status" value="1"/>
</dbReference>
<dbReference type="Proteomes" id="UP001595871">
    <property type="component" value="Unassembled WGS sequence"/>
</dbReference>
<dbReference type="EMBL" id="JBHSCF010000004">
    <property type="protein sequence ID" value="MFC4185198.1"/>
    <property type="molecule type" value="Genomic_DNA"/>
</dbReference>
<keyword evidence="3" id="KW-1003">Cell membrane</keyword>
<dbReference type="Gene3D" id="1.20.1250.20">
    <property type="entry name" value="MFS general substrate transporter like domains"/>
    <property type="match status" value="1"/>
</dbReference>
<dbReference type="InterPro" id="IPR036259">
    <property type="entry name" value="MFS_trans_sf"/>
</dbReference>
<comment type="caution">
    <text evidence="11">The sequence shown here is derived from an EMBL/GenBank/DDBJ whole genome shotgun (WGS) entry which is preliminary data.</text>
</comment>
<dbReference type="Gene3D" id="1.20.1720.10">
    <property type="entry name" value="Multidrug resistance protein D"/>
    <property type="match status" value="1"/>
</dbReference>
<evidence type="ECO:0000313" key="11">
    <source>
        <dbReference type="EMBL" id="MFC4185198.1"/>
    </source>
</evidence>
<organism evidence="11 12">
    <name type="scientific">Streptomyces flavovirens</name>
    <dbReference type="NCBI Taxonomy" id="52258"/>
    <lineage>
        <taxon>Bacteria</taxon>
        <taxon>Bacillati</taxon>
        <taxon>Actinomycetota</taxon>
        <taxon>Actinomycetes</taxon>
        <taxon>Kitasatosporales</taxon>
        <taxon>Streptomycetaceae</taxon>
        <taxon>Streptomyces</taxon>
    </lineage>
</organism>